<dbReference type="GO" id="GO:0005737">
    <property type="term" value="C:cytoplasm"/>
    <property type="evidence" value="ECO:0007669"/>
    <property type="project" value="TreeGrafter"/>
</dbReference>
<dbReference type="AlphaFoldDB" id="A0A0H5QK15"/>
<dbReference type="PANTHER" id="PTHR23257">
    <property type="entry name" value="SERINE-THREONINE PROTEIN KINASE"/>
    <property type="match status" value="1"/>
</dbReference>
<dbReference type="GO" id="GO:0007165">
    <property type="term" value="P:signal transduction"/>
    <property type="evidence" value="ECO:0007669"/>
    <property type="project" value="TreeGrafter"/>
</dbReference>
<sequence length="188" mass="20930">LHWTLPIQYCSPSLCQIGRESLAQRRLSNKDDVGRGIKVLAAAIPTGTQPPHHATIVPAQTENLSSMKMTSESMGGHYGVFGTPEWMAPEIMEGTAYNQKVDVYSFGIMMSEILTRKLPFRDQYKIKSYLDVVDAVLDDGAMPTLPGWIGLRLKRLIECCLSRNASARPSFMSIILKLRSNSKPLFTI</sequence>
<evidence type="ECO:0000259" key="1">
    <source>
        <dbReference type="PROSITE" id="PS50011"/>
    </source>
</evidence>
<dbReference type="Gene3D" id="1.10.510.10">
    <property type="entry name" value="Transferase(Phosphotransferase) domain 1"/>
    <property type="match status" value="1"/>
</dbReference>
<feature type="non-terminal residue" evidence="2">
    <location>
        <position position="1"/>
    </location>
</feature>
<evidence type="ECO:0000313" key="2">
    <source>
        <dbReference type="EMBL" id="CRZ02450.1"/>
    </source>
</evidence>
<dbReference type="SMART" id="SM00220">
    <property type="entry name" value="S_TKc"/>
    <property type="match status" value="1"/>
</dbReference>
<name>A0A0H5QK15_9EUKA</name>
<dbReference type="GO" id="GO:0004672">
    <property type="term" value="F:protein kinase activity"/>
    <property type="evidence" value="ECO:0007669"/>
    <property type="project" value="InterPro"/>
</dbReference>
<organism evidence="2">
    <name type="scientific">Spongospora subterranea</name>
    <dbReference type="NCBI Taxonomy" id="70186"/>
    <lineage>
        <taxon>Eukaryota</taxon>
        <taxon>Sar</taxon>
        <taxon>Rhizaria</taxon>
        <taxon>Endomyxa</taxon>
        <taxon>Phytomyxea</taxon>
        <taxon>Plasmodiophorida</taxon>
        <taxon>Plasmodiophoridae</taxon>
        <taxon>Spongospora</taxon>
    </lineage>
</organism>
<dbReference type="InterPro" id="IPR000719">
    <property type="entry name" value="Prot_kinase_dom"/>
</dbReference>
<dbReference type="InterPro" id="IPR050167">
    <property type="entry name" value="Ser_Thr_protein_kinase"/>
</dbReference>
<dbReference type="Pfam" id="PF00069">
    <property type="entry name" value="Pkinase"/>
    <property type="match status" value="1"/>
</dbReference>
<dbReference type="GO" id="GO:0005524">
    <property type="term" value="F:ATP binding"/>
    <property type="evidence" value="ECO:0007669"/>
    <property type="project" value="InterPro"/>
</dbReference>
<dbReference type="InterPro" id="IPR011009">
    <property type="entry name" value="Kinase-like_dom_sf"/>
</dbReference>
<accession>A0A0H5QK15</accession>
<reference evidence="2" key="1">
    <citation type="submission" date="2015-04" db="EMBL/GenBank/DDBJ databases">
        <title>The genome sequence of the plant pathogenic Rhizarian Plasmodiophora brassicae reveals insights in its biotrophic life cycle and the origin of chitin synthesis.</title>
        <authorList>
            <person name="Schwelm A."/>
            <person name="Fogelqvist J."/>
            <person name="Knaust A."/>
            <person name="Julke S."/>
            <person name="Lilja T."/>
            <person name="Dhandapani V."/>
            <person name="Bonilla-Rosso G."/>
            <person name="Karlsson M."/>
            <person name="Shevchenko A."/>
            <person name="Choi S.R."/>
            <person name="Kim H.G."/>
            <person name="Park J.Y."/>
            <person name="Lim Y.P."/>
            <person name="Ludwig-Muller J."/>
            <person name="Dixelius C."/>
        </authorList>
    </citation>
    <scope>NUCLEOTIDE SEQUENCE</scope>
    <source>
        <tissue evidence="2">Potato root galls</tissue>
    </source>
</reference>
<protein>
    <recommendedName>
        <fullName evidence="1">Protein kinase domain-containing protein</fullName>
    </recommendedName>
</protein>
<feature type="domain" description="Protein kinase" evidence="1">
    <location>
        <begin position="1"/>
        <end position="186"/>
    </location>
</feature>
<proteinExistence type="predicted"/>
<dbReference type="SUPFAM" id="SSF56112">
    <property type="entry name" value="Protein kinase-like (PK-like)"/>
    <property type="match status" value="1"/>
</dbReference>
<dbReference type="EMBL" id="HACM01002008">
    <property type="protein sequence ID" value="CRZ02450.1"/>
    <property type="molecule type" value="Transcribed_RNA"/>
</dbReference>
<dbReference type="PROSITE" id="PS50011">
    <property type="entry name" value="PROTEIN_KINASE_DOM"/>
    <property type="match status" value="1"/>
</dbReference>